<dbReference type="SUPFAM" id="SSF88697">
    <property type="entry name" value="PUA domain-like"/>
    <property type="match status" value="1"/>
</dbReference>
<evidence type="ECO:0000256" key="2">
    <source>
        <dbReference type="ARBA" id="ARBA00022490"/>
    </source>
</evidence>
<feature type="domain" description="Lon N-terminal" evidence="17">
    <location>
        <begin position="40"/>
        <end position="233"/>
    </location>
</feature>
<dbReference type="Gene3D" id="2.30.130.40">
    <property type="entry name" value="LON domain-like"/>
    <property type="match status" value="1"/>
</dbReference>
<dbReference type="SUPFAM" id="SSF54211">
    <property type="entry name" value="Ribosomal protein S5 domain 2-like"/>
    <property type="match status" value="1"/>
</dbReference>
<dbReference type="GO" id="GO:0034605">
    <property type="term" value="P:cellular response to heat"/>
    <property type="evidence" value="ECO:0007669"/>
    <property type="project" value="UniProtKB-UniRule"/>
</dbReference>
<comment type="catalytic activity">
    <reaction evidence="9 10 11 14">
        <text>Hydrolysis of proteins in presence of ATP.</text>
        <dbReference type="EC" id="3.4.21.53"/>
    </reaction>
</comment>
<dbReference type="HAMAP" id="MF_01973">
    <property type="entry name" value="lon_bact"/>
    <property type="match status" value="1"/>
</dbReference>
<organism evidence="18 19">
    <name type="scientific">Noviherbaspirillum galbum</name>
    <dbReference type="NCBI Taxonomy" id="2709383"/>
    <lineage>
        <taxon>Bacteria</taxon>
        <taxon>Pseudomonadati</taxon>
        <taxon>Pseudomonadota</taxon>
        <taxon>Betaproteobacteria</taxon>
        <taxon>Burkholderiales</taxon>
        <taxon>Oxalobacteraceae</taxon>
        <taxon>Noviherbaspirillum</taxon>
    </lineage>
</organism>
<evidence type="ECO:0000256" key="14">
    <source>
        <dbReference type="PROSITE-ProRule" id="PRU01122"/>
    </source>
</evidence>
<dbReference type="GO" id="GO:0004176">
    <property type="term" value="F:ATP-dependent peptidase activity"/>
    <property type="evidence" value="ECO:0007669"/>
    <property type="project" value="UniProtKB-UniRule"/>
</dbReference>
<dbReference type="FunFam" id="3.40.50.300:FF:000021">
    <property type="entry name" value="Lon protease homolog"/>
    <property type="match status" value="1"/>
</dbReference>
<dbReference type="Gene3D" id="3.40.50.300">
    <property type="entry name" value="P-loop containing nucleotide triphosphate hydrolases"/>
    <property type="match status" value="1"/>
</dbReference>
<dbReference type="InterPro" id="IPR054594">
    <property type="entry name" value="Lon_lid"/>
</dbReference>
<sequence length="803" mass="87955">MNKAEQRQLLEIALEQDSAISMQEIKESPSTAPRIPADAIAVIPVRYLVLFPGTIVPISLGREASIAAAQEAVRAECPIGLLLQQDSDLEKPSADQLFQVGTLAGVLRYITSEEGSHYMVCQGEQRFRVKEFLDGYPFFVARIERLGEEDESAPDIQARMLQLRQRTAEIVELLPQASAELSAATQNVDSASALGDFVAGLLDLNLEQKQDLLETGDLRRRLDKILELVGSRIEVLRLSHEITAQTKERMDDRQREYLLREQLKTIQKELGESEGGADAERLQAALLKAGMSEEADTHVRKELQRLERMPEAAAEYAMLLSWLEWMTSLPWSARSEENIDIGHARRILDGDHFGLDKVKRRILEHLAVRKLNPHGKSPLMCLVGPPGVGKTSLGESIARATGRKFVRVSLGGVHDEAEIRGHRRTYVGAMPGNIIQSLRRAGTRNCVMLLDEIDKLGAGGHGDPAAALLEVLDPAQNATFRDHYLGEPFDLSDVMFIATANMLDALSGPLLDRMEIIRLPGYTEEEKTQIAWRYLVPRQRETAGLSAAQCELAGDVIHALIGDYTREAGVRQLEREIGNVFRHVAMRIAEGEAGPIAIDAATLPAILGPRRFENELALRTALPGVATGLAWTPVGGDILFIEASRTPGHGKLILTGKLGDIMKESAQAAFTLVKAQCETLGIDARVFEDNDVHVHVPAGAMPKDGPSAGVAIHVALCSLLTGRPVANDCAMTGEISLRGMVLPVGGVKEKVLAAMRAGIRRVMLPARNRKEMEEIPEEVRNALEFIWLERVEDALSAAVGGPR</sequence>
<evidence type="ECO:0000313" key="19">
    <source>
        <dbReference type="Proteomes" id="UP000482155"/>
    </source>
</evidence>
<dbReference type="PROSITE" id="PS51787">
    <property type="entry name" value="LON_N"/>
    <property type="match status" value="1"/>
</dbReference>
<dbReference type="Proteomes" id="UP000482155">
    <property type="component" value="Unassembled WGS sequence"/>
</dbReference>
<evidence type="ECO:0000256" key="15">
    <source>
        <dbReference type="RuleBase" id="RU000591"/>
    </source>
</evidence>
<evidence type="ECO:0000256" key="10">
    <source>
        <dbReference type="HAMAP-Rule" id="MF_01973"/>
    </source>
</evidence>
<dbReference type="GO" id="GO:0016887">
    <property type="term" value="F:ATP hydrolysis activity"/>
    <property type="evidence" value="ECO:0007669"/>
    <property type="project" value="UniProtKB-UniRule"/>
</dbReference>
<dbReference type="PROSITE" id="PS01046">
    <property type="entry name" value="LON_SER"/>
    <property type="match status" value="1"/>
</dbReference>
<evidence type="ECO:0000256" key="5">
    <source>
        <dbReference type="ARBA" id="ARBA00022801"/>
    </source>
</evidence>
<evidence type="ECO:0000259" key="16">
    <source>
        <dbReference type="PROSITE" id="PS51786"/>
    </source>
</evidence>
<dbReference type="InterPro" id="IPR027543">
    <property type="entry name" value="Lon_bac"/>
</dbReference>
<dbReference type="Gene3D" id="1.20.5.5270">
    <property type="match status" value="1"/>
</dbReference>
<dbReference type="Gene3D" id="1.10.8.60">
    <property type="match status" value="1"/>
</dbReference>
<dbReference type="PROSITE" id="PS51786">
    <property type="entry name" value="LON_PROTEOLYTIC"/>
    <property type="match status" value="1"/>
</dbReference>
<dbReference type="InterPro" id="IPR015947">
    <property type="entry name" value="PUA-like_sf"/>
</dbReference>
<feature type="active site" evidence="10 12">
    <location>
        <position position="707"/>
    </location>
</feature>
<dbReference type="GO" id="GO:0043565">
    <property type="term" value="F:sequence-specific DNA binding"/>
    <property type="evidence" value="ECO:0007669"/>
    <property type="project" value="UniProtKB-UniRule"/>
</dbReference>
<accession>A0A6B3SR02</accession>
<dbReference type="InterPro" id="IPR014721">
    <property type="entry name" value="Ribsml_uS5_D2-typ_fold_subgr"/>
</dbReference>
<dbReference type="Pfam" id="PF02190">
    <property type="entry name" value="LON_substr_bdg"/>
    <property type="match status" value="1"/>
</dbReference>
<dbReference type="PRINTS" id="PR00830">
    <property type="entry name" value="ENDOLAPTASE"/>
</dbReference>
<dbReference type="InterPro" id="IPR020568">
    <property type="entry name" value="Ribosomal_Su5_D2-typ_SF"/>
</dbReference>
<dbReference type="InterPro" id="IPR027417">
    <property type="entry name" value="P-loop_NTPase"/>
</dbReference>
<evidence type="ECO:0000256" key="13">
    <source>
        <dbReference type="PIRSR" id="PIRSR001174-2"/>
    </source>
</evidence>
<evidence type="ECO:0000256" key="7">
    <source>
        <dbReference type="ARBA" id="ARBA00022840"/>
    </source>
</evidence>
<evidence type="ECO:0000256" key="11">
    <source>
        <dbReference type="PIRNR" id="PIRNR001174"/>
    </source>
</evidence>
<dbReference type="SUPFAM" id="SSF52540">
    <property type="entry name" value="P-loop containing nucleoside triphosphate hydrolases"/>
    <property type="match status" value="1"/>
</dbReference>
<comment type="caution">
    <text evidence="18">The sequence shown here is derived from an EMBL/GenBank/DDBJ whole genome shotgun (WGS) entry which is preliminary data.</text>
</comment>
<dbReference type="InterPro" id="IPR046336">
    <property type="entry name" value="Lon_prtase_N_sf"/>
</dbReference>
<dbReference type="InterPro" id="IPR008269">
    <property type="entry name" value="Lon_proteolytic"/>
</dbReference>
<evidence type="ECO:0000256" key="12">
    <source>
        <dbReference type="PIRSR" id="PIRSR001174-1"/>
    </source>
</evidence>
<feature type="domain" description="Lon proteolytic" evidence="16">
    <location>
        <begin position="620"/>
        <end position="801"/>
    </location>
</feature>
<dbReference type="InterPro" id="IPR003959">
    <property type="entry name" value="ATPase_AAA_core"/>
</dbReference>
<feature type="binding site" evidence="10 13">
    <location>
        <begin position="384"/>
        <end position="391"/>
    </location>
    <ligand>
        <name>ATP</name>
        <dbReference type="ChEBI" id="CHEBI:30616"/>
    </ligand>
</feature>
<dbReference type="GO" id="GO:0005524">
    <property type="term" value="F:ATP binding"/>
    <property type="evidence" value="ECO:0007669"/>
    <property type="project" value="UniProtKB-UniRule"/>
</dbReference>
<dbReference type="Gene3D" id="1.20.58.1480">
    <property type="match status" value="1"/>
</dbReference>
<dbReference type="EC" id="3.4.21.53" evidence="10 11"/>
<evidence type="ECO:0000256" key="4">
    <source>
        <dbReference type="ARBA" id="ARBA00022741"/>
    </source>
</evidence>
<gene>
    <name evidence="10 18" type="primary">lon</name>
    <name evidence="18" type="ORF">G3574_19095</name>
</gene>
<dbReference type="GO" id="GO:0005737">
    <property type="term" value="C:cytoplasm"/>
    <property type="evidence" value="ECO:0007669"/>
    <property type="project" value="UniProtKB-SubCell"/>
</dbReference>
<dbReference type="CDD" id="cd19500">
    <property type="entry name" value="RecA-like_Lon"/>
    <property type="match status" value="1"/>
</dbReference>
<evidence type="ECO:0000313" key="18">
    <source>
        <dbReference type="EMBL" id="NEX63194.1"/>
    </source>
</evidence>
<keyword evidence="6 10" id="KW-0720">Serine protease</keyword>
<dbReference type="AlphaFoldDB" id="A0A6B3SR02"/>
<dbReference type="InterPro" id="IPR008268">
    <property type="entry name" value="Peptidase_S16_AS"/>
</dbReference>
<comment type="subunit">
    <text evidence="10 11">Homohexamer. Organized in a ring with a central cavity.</text>
</comment>
<proteinExistence type="evidence at transcript level"/>
<dbReference type="InterPro" id="IPR027065">
    <property type="entry name" value="Lon_Prtase"/>
</dbReference>
<comment type="function">
    <text evidence="10">ATP-dependent serine protease that mediates the selective degradation of mutant and abnormal proteins as well as certain short-lived regulatory proteins. Required for cellular homeostasis and for survival from DNA damage and developmental changes induced by stress. Degrades polypeptides processively to yield small peptide fragments that are 5 to 10 amino acids long. Binds to DNA in a double-stranded, site-specific manner.</text>
</comment>
<dbReference type="Pfam" id="PF00004">
    <property type="entry name" value="AAA"/>
    <property type="match status" value="1"/>
</dbReference>
<keyword evidence="3 10" id="KW-0645">Protease</keyword>
<dbReference type="SMART" id="SM00382">
    <property type="entry name" value="AAA"/>
    <property type="match status" value="1"/>
</dbReference>
<evidence type="ECO:0000256" key="6">
    <source>
        <dbReference type="ARBA" id="ARBA00022825"/>
    </source>
</evidence>
<dbReference type="PIRSF" id="PIRSF001174">
    <property type="entry name" value="Lon_proteas"/>
    <property type="match status" value="1"/>
</dbReference>
<dbReference type="InterPro" id="IPR004815">
    <property type="entry name" value="Lon_bac/euk-typ"/>
</dbReference>
<evidence type="ECO:0000256" key="9">
    <source>
        <dbReference type="ARBA" id="ARBA00050665"/>
    </source>
</evidence>
<dbReference type="GO" id="GO:0004252">
    <property type="term" value="F:serine-type endopeptidase activity"/>
    <property type="evidence" value="ECO:0007669"/>
    <property type="project" value="UniProtKB-UniRule"/>
</dbReference>
<dbReference type="NCBIfam" id="TIGR00763">
    <property type="entry name" value="lon"/>
    <property type="match status" value="1"/>
</dbReference>
<dbReference type="EMBL" id="JAAIVB010000068">
    <property type="protein sequence ID" value="NEX63194.1"/>
    <property type="molecule type" value="Genomic_DNA"/>
</dbReference>
<keyword evidence="4 10" id="KW-0547">Nucleotide-binding</keyword>
<dbReference type="InterPro" id="IPR003111">
    <property type="entry name" value="Lon_prtase_N"/>
</dbReference>
<dbReference type="Pfam" id="PF05362">
    <property type="entry name" value="Lon_C"/>
    <property type="match status" value="1"/>
</dbReference>
<keyword evidence="2 10" id="KW-0963">Cytoplasm</keyword>
<protein>
    <recommendedName>
        <fullName evidence="10 11">Lon protease</fullName>
        <ecNumber evidence="10 11">3.4.21.53</ecNumber>
    </recommendedName>
    <alternativeName>
        <fullName evidence="10">ATP-dependent protease La</fullName>
    </alternativeName>
</protein>
<keyword evidence="5 10" id="KW-0378">Hydrolase</keyword>
<keyword evidence="19" id="KW-1185">Reference proteome</keyword>
<keyword evidence="8 10" id="KW-0346">Stress response</keyword>
<reference evidence="18 19" key="1">
    <citation type="submission" date="2020-02" db="EMBL/GenBank/DDBJ databases">
        <authorList>
            <person name="Kim M.K."/>
        </authorList>
    </citation>
    <scope>NUCLEOTIDE SEQUENCE [LARGE SCALE GENOMIC DNA]</scope>
    <source>
        <strain evidence="18 19">17J57-3</strain>
    </source>
</reference>
<comment type="induction">
    <text evidence="10">By heat shock.</text>
</comment>
<name>A0A6B3SR02_9BURK</name>
<dbReference type="SMART" id="SM00464">
    <property type="entry name" value="LON"/>
    <property type="match status" value="1"/>
</dbReference>
<comment type="subcellular location">
    <subcellularLocation>
        <location evidence="1 10 11">Cytoplasm</location>
    </subcellularLocation>
</comment>
<feature type="active site" evidence="10 12">
    <location>
        <position position="750"/>
    </location>
</feature>
<evidence type="ECO:0000256" key="3">
    <source>
        <dbReference type="ARBA" id="ARBA00022670"/>
    </source>
</evidence>
<dbReference type="GO" id="GO:0006515">
    <property type="term" value="P:protein quality control for misfolded or incompletely synthesized proteins"/>
    <property type="evidence" value="ECO:0007669"/>
    <property type="project" value="UniProtKB-UniRule"/>
</dbReference>
<evidence type="ECO:0000256" key="1">
    <source>
        <dbReference type="ARBA" id="ARBA00004496"/>
    </source>
</evidence>
<comment type="similarity">
    <text evidence="10 11 14 15">Belongs to the peptidase S16 family.</text>
</comment>
<dbReference type="Gene3D" id="3.30.230.10">
    <property type="match status" value="1"/>
</dbReference>
<evidence type="ECO:0000259" key="17">
    <source>
        <dbReference type="PROSITE" id="PS51787"/>
    </source>
</evidence>
<dbReference type="Pfam" id="PF22667">
    <property type="entry name" value="Lon_lid"/>
    <property type="match status" value="1"/>
</dbReference>
<dbReference type="PANTHER" id="PTHR10046">
    <property type="entry name" value="ATP DEPENDENT LON PROTEASE FAMILY MEMBER"/>
    <property type="match status" value="1"/>
</dbReference>
<evidence type="ECO:0000256" key="8">
    <source>
        <dbReference type="ARBA" id="ARBA00023016"/>
    </source>
</evidence>
<keyword evidence="7 10" id="KW-0067">ATP-binding</keyword>
<dbReference type="InterPro" id="IPR003593">
    <property type="entry name" value="AAA+_ATPase"/>
</dbReference>